<dbReference type="RefSeq" id="WP_072596068.1">
    <property type="nucleotide sequence ID" value="NZ_CP018221.1"/>
</dbReference>
<feature type="coiled-coil region" evidence="1">
    <location>
        <begin position="25"/>
        <end position="74"/>
    </location>
</feature>
<dbReference type="AlphaFoldDB" id="A0A1L3ZS89"/>
<keyword evidence="1" id="KW-0175">Coiled coil</keyword>
<organism evidence="2 3">
    <name type="scientific">Tardibacter chloracetimidivorans</name>
    <dbReference type="NCBI Taxonomy" id="1921510"/>
    <lineage>
        <taxon>Bacteria</taxon>
        <taxon>Pseudomonadati</taxon>
        <taxon>Pseudomonadota</taxon>
        <taxon>Alphaproteobacteria</taxon>
        <taxon>Sphingomonadales</taxon>
        <taxon>Sphingomonadaceae</taxon>
        <taxon>Tardibacter</taxon>
    </lineage>
</organism>
<accession>A0A1L3ZS89</accession>
<dbReference type="Proteomes" id="UP000182063">
    <property type="component" value="Chromosome"/>
</dbReference>
<reference evidence="3" key="1">
    <citation type="submission" date="2016-11" db="EMBL/GenBank/DDBJ databases">
        <title>Complete Genome Sequence of alachlor-degrading Sphingomonas sp. strain JJ-A5.</title>
        <authorList>
            <person name="Lee H."/>
            <person name="Ka J.-O."/>
        </authorList>
    </citation>
    <scope>NUCLEOTIDE SEQUENCE [LARGE SCALE GENOMIC DNA]</scope>
    <source>
        <strain evidence="3">JJ-A5</strain>
    </source>
</reference>
<protein>
    <submittedName>
        <fullName evidence="2">Uncharacterized protein</fullName>
    </submittedName>
</protein>
<dbReference type="KEGG" id="sphj:BSL82_03595"/>
<evidence type="ECO:0000313" key="2">
    <source>
        <dbReference type="EMBL" id="API58501.1"/>
    </source>
</evidence>
<gene>
    <name evidence="2" type="ORF">BSL82_03595</name>
</gene>
<keyword evidence="3" id="KW-1185">Reference proteome</keyword>
<dbReference type="EMBL" id="CP018221">
    <property type="protein sequence ID" value="API58501.1"/>
    <property type="molecule type" value="Genomic_DNA"/>
</dbReference>
<dbReference type="STRING" id="1921510.BSL82_03595"/>
<proteinExistence type="predicted"/>
<sequence>MTNQPDDLVERLLTQADGSRTPSLLKEAAARIKELKAEVEILQCLVSGGLYSKRKAAEDRAAKAEEALRKCRDQLSFYGSGTSRL</sequence>
<evidence type="ECO:0000313" key="3">
    <source>
        <dbReference type="Proteomes" id="UP000182063"/>
    </source>
</evidence>
<evidence type="ECO:0000256" key="1">
    <source>
        <dbReference type="SAM" id="Coils"/>
    </source>
</evidence>
<name>A0A1L3ZS89_9SPHN</name>